<dbReference type="InParanoid" id="C1GC79"/>
<dbReference type="RefSeq" id="XP_010760065.1">
    <property type="nucleotide sequence ID" value="XM_010761763.1"/>
</dbReference>
<protein>
    <submittedName>
        <fullName evidence="1">Uncharacterized protein</fullName>
    </submittedName>
</protein>
<dbReference type="GeneID" id="22583686"/>
<keyword evidence="2" id="KW-1185">Reference proteome</keyword>
<sequence length="209" mass="23853">MAHLIQSHRLSPVDHSASRLQNSSDLRSSSLISLPAVVRKLEDPLLCASKFLIGLVGEKERSNLMLETPEKDGYKTISLQLQRRTSVCKYIRIVKRGNRIPVGEIARVNPSNVGLRLVDFLPPSPVDPARISKRRRLFDLQLWVARAVRETRQHDSTFDRNSFQLLILLIECNTVVLTMMGIHHRDKFSTACHKTLSHSLVLVIFKEER</sequence>
<proteinExistence type="predicted"/>
<organism evidence="1 2">
    <name type="scientific">Paracoccidioides brasiliensis (strain Pb18)</name>
    <dbReference type="NCBI Taxonomy" id="502780"/>
    <lineage>
        <taxon>Eukaryota</taxon>
        <taxon>Fungi</taxon>
        <taxon>Dikarya</taxon>
        <taxon>Ascomycota</taxon>
        <taxon>Pezizomycotina</taxon>
        <taxon>Eurotiomycetes</taxon>
        <taxon>Eurotiomycetidae</taxon>
        <taxon>Onygenales</taxon>
        <taxon>Ajellomycetaceae</taxon>
        <taxon>Paracoccidioides</taxon>
    </lineage>
</organism>
<reference evidence="1 2" key="1">
    <citation type="journal article" date="2011" name="PLoS Genet.">
        <title>Comparative genomic analysis of human fungal pathogens causing paracoccidioidomycosis.</title>
        <authorList>
            <person name="Desjardins C.A."/>
            <person name="Champion M.D."/>
            <person name="Holder J.W."/>
            <person name="Muszewska A."/>
            <person name="Goldberg J."/>
            <person name="Bailao A.M."/>
            <person name="Brigido M.M."/>
            <person name="Ferreira M.E."/>
            <person name="Garcia A.M."/>
            <person name="Grynberg M."/>
            <person name="Gujja S."/>
            <person name="Heiman D.I."/>
            <person name="Henn M.R."/>
            <person name="Kodira C.D."/>
            <person name="Leon-Narvaez H."/>
            <person name="Longo L.V."/>
            <person name="Ma L.J."/>
            <person name="Malavazi I."/>
            <person name="Matsuo A.L."/>
            <person name="Morais F.V."/>
            <person name="Pereira M."/>
            <person name="Rodriguez-Brito S."/>
            <person name="Sakthikumar S."/>
            <person name="Salem-Izacc S.M."/>
            <person name="Sykes S.M."/>
            <person name="Teixeira M.M."/>
            <person name="Vallejo M.C."/>
            <person name="Walter M.E."/>
            <person name="Yandava C."/>
            <person name="Young S."/>
            <person name="Zeng Q."/>
            <person name="Zucker J."/>
            <person name="Felipe M.S."/>
            <person name="Goldman G.H."/>
            <person name="Haas B.J."/>
            <person name="McEwen J.G."/>
            <person name="Nino-Vega G."/>
            <person name="Puccia R."/>
            <person name="San-Blas G."/>
            <person name="Soares C.M."/>
            <person name="Birren B.W."/>
            <person name="Cuomo C.A."/>
        </authorList>
    </citation>
    <scope>NUCLEOTIDE SEQUENCE [LARGE SCALE GENOMIC DNA]</scope>
    <source>
        <strain evidence="1 2">Pb18</strain>
    </source>
</reference>
<dbReference type="Proteomes" id="UP000001628">
    <property type="component" value="Unassembled WGS sequence"/>
</dbReference>
<dbReference type="AlphaFoldDB" id="C1GC79"/>
<accession>C1GC79</accession>
<dbReference type="VEuPathDB" id="FungiDB:PADG_04601"/>
<dbReference type="EMBL" id="KN275961">
    <property type="protein sequence ID" value="EEH48522.2"/>
    <property type="molecule type" value="Genomic_DNA"/>
</dbReference>
<gene>
    <name evidence="1" type="ORF">PADG_04601</name>
</gene>
<dbReference type="KEGG" id="pbn:PADG_04601"/>
<evidence type="ECO:0000313" key="1">
    <source>
        <dbReference type="EMBL" id="EEH48522.2"/>
    </source>
</evidence>
<evidence type="ECO:0000313" key="2">
    <source>
        <dbReference type="Proteomes" id="UP000001628"/>
    </source>
</evidence>
<dbReference type="HOGENOM" id="CLU_1315762_0_0_1"/>
<name>C1GC79_PARBD</name>